<name>D8T9F1_SELML</name>
<organism evidence="6">
    <name type="scientific">Selaginella moellendorffii</name>
    <name type="common">Spikemoss</name>
    <dbReference type="NCBI Taxonomy" id="88036"/>
    <lineage>
        <taxon>Eukaryota</taxon>
        <taxon>Viridiplantae</taxon>
        <taxon>Streptophyta</taxon>
        <taxon>Embryophyta</taxon>
        <taxon>Tracheophyta</taxon>
        <taxon>Lycopodiopsida</taxon>
        <taxon>Selaginellales</taxon>
        <taxon>Selaginellaceae</taxon>
        <taxon>Selaginella</taxon>
    </lineage>
</organism>
<proteinExistence type="inferred from homology"/>
<evidence type="ECO:0000313" key="5">
    <source>
        <dbReference type="EMBL" id="EFJ06698.1"/>
    </source>
</evidence>
<dbReference type="PROSITE" id="PS51471">
    <property type="entry name" value="FE2OG_OXY"/>
    <property type="match status" value="1"/>
</dbReference>
<dbReference type="HOGENOM" id="CLU_010119_16_3_1"/>
<accession>D8T9F1</accession>
<reference evidence="5 6" key="1">
    <citation type="journal article" date="2011" name="Science">
        <title>The Selaginella genome identifies genetic changes associated with the evolution of vascular plants.</title>
        <authorList>
            <person name="Banks J.A."/>
            <person name="Nishiyama T."/>
            <person name="Hasebe M."/>
            <person name="Bowman J.L."/>
            <person name="Gribskov M."/>
            <person name="dePamphilis C."/>
            <person name="Albert V.A."/>
            <person name="Aono N."/>
            <person name="Aoyama T."/>
            <person name="Ambrose B.A."/>
            <person name="Ashton N.W."/>
            <person name="Axtell M.J."/>
            <person name="Barker E."/>
            <person name="Barker M.S."/>
            <person name="Bennetzen J.L."/>
            <person name="Bonawitz N.D."/>
            <person name="Chapple C."/>
            <person name="Cheng C."/>
            <person name="Correa L.G."/>
            <person name="Dacre M."/>
            <person name="DeBarry J."/>
            <person name="Dreyer I."/>
            <person name="Elias M."/>
            <person name="Engstrom E.M."/>
            <person name="Estelle M."/>
            <person name="Feng L."/>
            <person name="Finet C."/>
            <person name="Floyd S.K."/>
            <person name="Frommer W.B."/>
            <person name="Fujita T."/>
            <person name="Gramzow L."/>
            <person name="Gutensohn M."/>
            <person name="Harholt J."/>
            <person name="Hattori M."/>
            <person name="Heyl A."/>
            <person name="Hirai T."/>
            <person name="Hiwatashi Y."/>
            <person name="Ishikawa M."/>
            <person name="Iwata M."/>
            <person name="Karol K.G."/>
            <person name="Koehler B."/>
            <person name="Kolukisaoglu U."/>
            <person name="Kubo M."/>
            <person name="Kurata T."/>
            <person name="Lalonde S."/>
            <person name="Li K."/>
            <person name="Li Y."/>
            <person name="Litt A."/>
            <person name="Lyons E."/>
            <person name="Manning G."/>
            <person name="Maruyama T."/>
            <person name="Michael T.P."/>
            <person name="Mikami K."/>
            <person name="Miyazaki S."/>
            <person name="Morinaga S."/>
            <person name="Murata T."/>
            <person name="Mueller-Roeber B."/>
            <person name="Nelson D.R."/>
            <person name="Obara M."/>
            <person name="Oguri Y."/>
            <person name="Olmstead R.G."/>
            <person name="Onodera N."/>
            <person name="Petersen B.L."/>
            <person name="Pils B."/>
            <person name="Prigge M."/>
            <person name="Rensing S.A."/>
            <person name="Riano-Pachon D.M."/>
            <person name="Roberts A.W."/>
            <person name="Sato Y."/>
            <person name="Scheller H.V."/>
            <person name="Schulz B."/>
            <person name="Schulz C."/>
            <person name="Shakirov E.V."/>
            <person name="Shibagaki N."/>
            <person name="Shinohara N."/>
            <person name="Shippen D.E."/>
            <person name="Soerensen I."/>
            <person name="Sotooka R."/>
            <person name="Sugimoto N."/>
            <person name="Sugita M."/>
            <person name="Sumikawa N."/>
            <person name="Tanurdzic M."/>
            <person name="Theissen G."/>
            <person name="Ulvskov P."/>
            <person name="Wakazuki S."/>
            <person name="Weng J.K."/>
            <person name="Willats W.W."/>
            <person name="Wipf D."/>
            <person name="Wolf P.G."/>
            <person name="Yang L."/>
            <person name="Zimmer A.D."/>
            <person name="Zhu Q."/>
            <person name="Mitros T."/>
            <person name="Hellsten U."/>
            <person name="Loque D."/>
            <person name="Otillar R."/>
            <person name="Salamov A."/>
            <person name="Schmutz J."/>
            <person name="Shapiro H."/>
            <person name="Lindquist E."/>
            <person name="Lucas S."/>
            <person name="Rokhsar D."/>
            <person name="Grigoriev I.V."/>
        </authorList>
    </citation>
    <scope>NUCLEOTIDE SEQUENCE [LARGE SCALE GENOMIC DNA]</scope>
</reference>
<keyword evidence="1 3" id="KW-0479">Metal-binding</keyword>
<protein>
    <submittedName>
        <fullName evidence="5">2-oxoacid dioxygenase</fullName>
    </submittedName>
</protein>
<dbReference type="GO" id="GO:0046872">
    <property type="term" value="F:metal ion binding"/>
    <property type="evidence" value="ECO:0007669"/>
    <property type="project" value="UniProtKB-KW"/>
</dbReference>
<dbReference type="InterPro" id="IPR026992">
    <property type="entry name" value="DIOX_N"/>
</dbReference>
<dbReference type="EMBL" id="GL377695">
    <property type="protein sequence ID" value="EFJ06698.1"/>
    <property type="molecule type" value="Genomic_DNA"/>
</dbReference>
<dbReference type="Gramene" id="EFJ06698">
    <property type="protein sequence ID" value="EFJ06698"/>
    <property type="gene ID" value="SELMODRAFT_453207"/>
</dbReference>
<keyword evidence="3" id="KW-0560">Oxidoreductase</keyword>
<comment type="similarity">
    <text evidence="3">Belongs to the iron/ascorbate-dependent oxidoreductase family.</text>
</comment>
<dbReference type="PANTHER" id="PTHR47990">
    <property type="entry name" value="2-OXOGLUTARATE (2OG) AND FE(II)-DEPENDENT OXYGENASE SUPERFAMILY PROTEIN-RELATED"/>
    <property type="match status" value="1"/>
</dbReference>
<keyword evidence="6" id="KW-1185">Reference proteome</keyword>
<dbReference type="Proteomes" id="UP000001514">
    <property type="component" value="Unassembled WGS sequence"/>
</dbReference>
<evidence type="ECO:0000256" key="2">
    <source>
        <dbReference type="ARBA" id="ARBA00023004"/>
    </source>
</evidence>
<dbReference type="InterPro" id="IPR005123">
    <property type="entry name" value="Oxoglu/Fe-dep_dioxygenase_dom"/>
</dbReference>
<evidence type="ECO:0000256" key="1">
    <source>
        <dbReference type="ARBA" id="ARBA00022723"/>
    </source>
</evidence>
<dbReference type="GO" id="GO:0016706">
    <property type="term" value="F:2-oxoglutarate-dependent dioxygenase activity"/>
    <property type="evidence" value="ECO:0000318"/>
    <property type="project" value="GO_Central"/>
</dbReference>
<evidence type="ECO:0000259" key="4">
    <source>
        <dbReference type="PROSITE" id="PS51471"/>
    </source>
</evidence>
<evidence type="ECO:0000256" key="3">
    <source>
        <dbReference type="RuleBase" id="RU003682"/>
    </source>
</evidence>
<dbReference type="SUPFAM" id="SSF51197">
    <property type="entry name" value="Clavaminate synthase-like"/>
    <property type="match status" value="1"/>
</dbReference>
<keyword evidence="5" id="KW-0223">Dioxygenase</keyword>
<dbReference type="InterPro" id="IPR027443">
    <property type="entry name" value="IPNS-like_sf"/>
</dbReference>
<dbReference type="Pfam" id="PF03171">
    <property type="entry name" value="2OG-FeII_Oxy"/>
    <property type="match status" value="1"/>
</dbReference>
<dbReference type="InterPro" id="IPR050231">
    <property type="entry name" value="Iron_ascorbate_oxido_reductase"/>
</dbReference>
<gene>
    <name evidence="5" type="ORF">SELMODRAFT_453207</name>
</gene>
<evidence type="ECO:0000313" key="6">
    <source>
        <dbReference type="Proteomes" id="UP000001514"/>
    </source>
</evidence>
<dbReference type="Pfam" id="PF14226">
    <property type="entry name" value="DIOX_N"/>
    <property type="match status" value="1"/>
</dbReference>
<dbReference type="OMA" id="CNHARID"/>
<dbReference type="AlphaFoldDB" id="D8T9F1"/>
<dbReference type="Gene3D" id="2.60.120.330">
    <property type="entry name" value="B-lactam Antibiotic, Isopenicillin N Synthase, Chain"/>
    <property type="match status" value="1"/>
</dbReference>
<feature type="domain" description="Fe2OG dioxygenase" evidence="4">
    <location>
        <begin position="215"/>
        <end position="314"/>
    </location>
</feature>
<dbReference type="KEGG" id="smo:SELMODRAFT_453207"/>
<dbReference type="eggNOG" id="KOG0143">
    <property type="taxonomic scope" value="Eukaryota"/>
</dbReference>
<dbReference type="InParanoid" id="D8T9F1"/>
<dbReference type="FunFam" id="2.60.120.330:FF:000012">
    <property type="entry name" value="Gibberellin 20 oxidase 1"/>
    <property type="match status" value="1"/>
</dbReference>
<dbReference type="InterPro" id="IPR044861">
    <property type="entry name" value="IPNS-like_FE2OG_OXY"/>
</dbReference>
<keyword evidence="2 3" id="KW-0408">Iron</keyword>
<sequence length="365" mass="40407">MPITTRSTMPSSTPAAEFFAAYLQDSVTQKLDLNAFVWPEGLRPETSSGGQFSNDVPEIDISAAMLAKNEGVRAAVAAKISKAAKEWGFFRIVNHGLPPDMMSRAERQAHKFFALQLDQKMRAAGSSSNPFGYAAAGPSRAIMRSWHETLYMLCNHARIDNLANKVWPVLAFHCSMALSDYTTAMNKLGLQLLELLLQGLGVDRNKLTRHYSVEGSSSARINFYPPCPKPDVTFGLPPHTDSGTLTILHQDAVGGLQVCRNGKWIGVQPKPNSFIVNIGDCLQVWSNNIYKSVEHRALVNSSRARMSLAFFYNPTDDTIVAPIKELTSAKTPAVYKPFSWAEYRLYAGTHKSKVLNAIDHFKVRQ</sequence>